<feature type="domain" description="Peptidase C45 hydrolase" evidence="1">
    <location>
        <begin position="115"/>
        <end position="323"/>
    </location>
</feature>
<evidence type="ECO:0000313" key="3">
    <source>
        <dbReference type="Proteomes" id="UP001596084"/>
    </source>
</evidence>
<dbReference type="NCBIfam" id="NF040521">
    <property type="entry name" value="C45_proenzyme"/>
    <property type="match status" value="1"/>
</dbReference>
<dbReference type="Proteomes" id="UP001596084">
    <property type="component" value="Unassembled WGS sequence"/>
</dbReference>
<comment type="caution">
    <text evidence="2">The sequence shown here is derived from an EMBL/GenBank/DDBJ whole genome shotgun (WGS) entry which is preliminary data.</text>
</comment>
<evidence type="ECO:0000259" key="1">
    <source>
        <dbReference type="Pfam" id="PF03417"/>
    </source>
</evidence>
<organism evidence="2 3">
    <name type="scientific">Polaromonas jejuensis</name>
    <dbReference type="NCBI Taxonomy" id="457502"/>
    <lineage>
        <taxon>Bacteria</taxon>
        <taxon>Pseudomonadati</taxon>
        <taxon>Pseudomonadota</taxon>
        <taxon>Betaproteobacteria</taxon>
        <taxon>Burkholderiales</taxon>
        <taxon>Comamonadaceae</taxon>
        <taxon>Polaromonas</taxon>
    </lineage>
</organism>
<dbReference type="GO" id="GO:0016746">
    <property type="term" value="F:acyltransferase activity"/>
    <property type="evidence" value="ECO:0007669"/>
    <property type="project" value="UniProtKB-KW"/>
</dbReference>
<keyword evidence="3" id="KW-1185">Reference proteome</keyword>
<dbReference type="Pfam" id="PF03417">
    <property type="entry name" value="AAT"/>
    <property type="match status" value="1"/>
</dbReference>
<proteinExistence type="predicted"/>
<keyword evidence="2" id="KW-0012">Acyltransferase</keyword>
<dbReference type="InterPro" id="IPR047794">
    <property type="entry name" value="C45_proenzyme-like"/>
</dbReference>
<reference evidence="3" key="1">
    <citation type="journal article" date="2019" name="Int. J. Syst. Evol. Microbiol.">
        <title>The Global Catalogue of Microorganisms (GCM) 10K type strain sequencing project: providing services to taxonomists for standard genome sequencing and annotation.</title>
        <authorList>
            <consortium name="The Broad Institute Genomics Platform"/>
            <consortium name="The Broad Institute Genome Sequencing Center for Infectious Disease"/>
            <person name="Wu L."/>
            <person name="Ma J."/>
        </authorList>
    </citation>
    <scope>NUCLEOTIDE SEQUENCE [LARGE SCALE GENOMIC DNA]</scope>
    <source>
        <strain evidence="3">CGMCC 4.7277</strain>
    </source>
</reference>
<accession>A0ABW0Q3R7</accession>
<dbReference type="RefSeq" id="WP_068831762.1">
    <property type="nucleotide sequence ID" value="NZ_JBHSMX010000003.1"/>
</dbReference>
<dbReference type="InterPro" id="IPR047801">
    <property type="entry name" value="Peptidase_C45"/>
</dbReference>
<evidence type="ECO:0000313" key="2">
    <source>
        <dbReference type="EMBL" id="MFC5519531.1"/>
    </source>
</evidence>
<dbReference type="Gene3D" id="3.60.60.10">
    <property type="entry name" value="Penicillin V Acylase, Chain A"/>
    <property type="match status" value="1"/>
</dbReference>
<dbReference type="PANTHER" id="PTHR34180:SF1">
    <property type="entry name" value="BETA-ALANYL-DOPAMINE_CARCININE HYDROLASE"/>
    <property type="match status" value="1"/>
</dbReference>
<dbReference type="InterPro" id="IPR005079">
    <property type="entry name" value="Peptidase_C45_hydrolase"/>
</dbReference>
<sequence>MSNKPSFAYLKISGSPFEAGQALGRFGAQAVHEHLLHSKAWAGVMGWRGSERVARMAALVQARFPRVWSELQGLASGLQLPLGDVFLWNCRGDLWAMSPDGCTTVQIPGSGVQRISHNEDGDPGFTGRCAMAEFAVDDSPGFASFVYPGSIPGHTFAVTQQGLAITVNNLRELSVDAGMPRMVLTRALLELATQDEVVRLLQAQPRAGGFHLSVAQRGCAHLLSIEFSSAACSVRTVEAPALHANHAIHPAMQGFPQLITESSRRRQLRGDALLAQAIEGGSAIQPLNILADAQDPAFPIYRKDPADSDDENTQATADIVVRDTHVDWLVYERPQDPPRFRMTDGHAQSPL</sequence>
<name>A0ABW0Q3R7_9BURK</name>
<gene>
    <name evidence="2" type="ORF">ACFPP7_01200</name>
</gene>
<dbReference type="EMBL" id="JBHSMX010000003">
    <property type="protein sequence ID" value="MFC5519531.1"/>
    <property type="molecule type" value="Genomic_DNA"/>
</dbReference>
<protein>
    <submittedName>
        <fullName evidence="2">C45 family autoproteolytic acyltransferase/hydrolase</fullName>
    </submittedName>
</protein>
<dbReference type="PANTHER" id="PTHR34180">
    <property type="entry name" value="PEPTIDASE C45"/>
    <property type="match status" value="1"/>
</dbReference>
<keyword evidence="2" id="KW-0808">Transferase</keyword>